<dbReference type="OrthoDB" id="9804625at2"/>
<comment type="subunit">
    <text evidence="5 6">Homodimer.</text>
</comment>
<dbReference type="PROSITE" id="PS50975">
    <property type="entry name" value="ATP_GRASP"/>
    <property type="match status" value="1"/>
</dbReference>
<feature type="binding site" evidence="5">
    <location>
        <position position="181"/>
    </location>
    <ligand>
        <name>ATP</name>
        <dbReference type="ChEBI" id="CHEBI:30616"/>
    </ligand>
</feature>
<dbReference type="RefSeq" id="WP_119356657.1">
    <property type="nucleotide sequence ID" value="NZ_BJXM01000006.1"/>
</dbReference>
<comment type="similarity">
    <text evidence="5 6">Belongs to the PurK/PurT family.</text>
</comment>
<dbReference type="FunFam" id="3.30.1490.20:FF:000015">
    <property type="entry name" value="N5-carboxyaminoimidazole ribonucleotide synthase"/>
    <property type="match status" value="1"/>
</dbReference>
<comment type="function">
    <text evidence="6">Catalyzes the ATP-dependent conversion of 5-aminoimidazole ribonucleotide (AIR) and HCO(3)- to N5-carboxyaminoimidazole ribonucleotide (N5-CAIR).</text>
</comment>
<dbReference type="Pfam" id="PF02222">
    <property type="entry name" value="ATP-grasp"/>
    <property type="match status" value="1"/>
</dbReference>
<dbReference type="GO" id="GO:0005829">
    <property type="term" value="C:cytosol"/>
    <property type="evidence" value="ECO:0007669"/>
    <property type="project" value="TreeGrafter"/>
</dbReference>
<organism evidence="8 9">
    <name type="scientific">Meiothermus granaticius NBRC 107808</name>
    <dbReference type="NCBI Taxonomy" id="1227551"/>
    <lineage>
        <taxon>Bacteria</taxon>
        <taxon>Thermotogati</taxon>
        <taxon>Deinococcota</taxon>
        <taxon>Deinococci</taxon>
        <taxon>Thermales</taxon>
        <taxon>Thermaceae</taxon>
        <taxon>Meiothermus</taxon>
    </lineage>
</organism>
<dbReference type="InterPro" id="IPR029752">
    <property type="entry name" value="D-isomer_DH_CS1"/>
</dbReference>
<dbReference type="EC" id="6.3.4.18" evidence="5 6"/>
<evidence type="ECO:0000256" key="3">
    <source>
        <dbReference type="ARBA" id="ARBA00022755"/>
    </source>
</evidence>
<comment type="pathway">
    <text evidence="5 6">Purine metabolism; IMP biosynthesis via de novo pathway; 5-amino-1-(5-phospho-D-ribosyl)imidazole-4-carboxylate from 5-amino-1-(5-phospho-D-ribosyl)imidazole (N5-CAIR route): step 1/2.</text>
</comment>
<dbReference type="PROSITE" id="PS00065">
    <property type="entry name" value="D_2_HYDROXYACID_DH_1"/>
    <property type="match status" value="1"/>
</dbReference>
<dbReference type="InterPro" id="IPR005875">
    <property type="entry name" value="PurK"/>
</dbReference>
<dbReference type="InterPro" id="IPR054350">
    <property type="entry name" value="PurT/PurK_preATP-grasp"/>
</dbReference>
<dbReference type="Pfam" id="PF17769">
    <property type="entry name" value="PurK_C"/>
    <property type="match status" value="1"/>
</dbReference>
<evidence type="ECO:0000256" key="4">
    <source>
        <dbReference type="ARBA" id="ARBA00022840"/>
    </source>
</evidence>
<accession>A0A399FCW5</accession>
<dbReference type="SUPFAM" id="SSF56059">
    <property type="entry name" value="Glutathione synthetase ATP-binding domain-like"/>
    <property type="match status" value="1"/>
</dbReference>
<feature type="binding site" evidence="5">
    <location>
        <begin position="173"/>
        <end position="176"/>
    </location>
    <ligand>
        <name>ATP</name>
        <dbReference type="ChEBI" id="CHEBI:30616"/>
    </ligand>
</feature>
<evidence type="ECO:0000259" key="7">
    <source>
        <dbReference type="PROSITE" id="PS50975"/>
    </source>
</evidence>
<evidence type="ECO:0000256" key="2">
    <source>
        <dbReference type="ARBA" id="ARBA00022741"/>
    </source>
</evidence>
<evidence type="ECO:0000256" key="6">
    <source>
        <dbReference type="RuleBase" id="RU361200"/>
    </source>
</evidence>
<dbReference type="NCBIfam" id="TIGR01161">
    <property type="entry name" value="purK"/>
    <property type="match status" value="1"/>
</dbReference>
<dbReference type="FunFam" id="3.30.470.20:FF:000029">
    <property type="entry name" value="N5-carboxyaminoimidazole ribonucleotide synthase"/>
    <property type="match status" value="1"/>
</dbReference>
<dbReference type="GO" id="GO:0006189">
    <property type="term" value="P:'de novo' IMP biosynthetic process"/>
    <property type="evidence" value="ECO:0007669"/>
    <property type="project" value="UniProtKB-UniRule"/>
</dbReference>
<dbReference type="Gene3D" id="3.30.470.20">
    <property type="entry name" value="ATP-grasp fold, B domain"/>
    <property type="match status" value="1"/>
</dbReference>
<dbReference type="EMBL" id="QWLB01000012">
    <property type="protein sequence ID" value="RIH92872.1"/>
    <property type="molecule type" value="Genomic_DNA"/>
</dbReference>
<dbReference type="Gene3D" id="3.40.50.20">
    <property type="match status" value="1"/>
</dbReference>
<feature type="binding site" evidence="5">
    <location>
        <position position="138"/>
    </location>
    <ligand>
        <name>ATP</name>
        <dbReference type="ChEBI" id="CHEBI:30616"/>
    </ligand>
</feature>
<keyword evidence="4 5" id="KW-0067">ATP-binding</keyword>
<keyword evidence="2 5" id="KW-0547">Nucleotide-binding</keyword>
<protein>
    <recommendedName>
        <fullName evidence="5 6">N5-carboxyaminoimidazole ribonucleotide synthase</fullName>
        <shortName evidence="5 6">N5-CAIR synthase</shortName>
        <ecNumber evidence="5 6">6.3.4.18</ecNumber>
    </recommendedName>
    <alternativeName>
        <fullName evidence="5 6">5-(carboxyamino)imidazole ribonucleotide synthetase</fullName>
    </alternativeName>
</protein>
<feature type="binding site" evidence="5">
    <location>
        <begin position="258"/>
        <end position="259"/>
    </location>
    <ligand>
        <name>ATP</name>
        <dbReference type="ChEBI" id="CHEBI:30616"/>
    </ligand>
</feature>
<dbReference type="InterPro" id="IPR040686">
    <property type="entry name" value="PurK_C"/>
</dbReference>
<evidence type="ECO:0000313" key="8">
    <source>
        <dbReference type="EMBL" id="RIH92872.1"/>
    </source>
</evidence>
<dbReference type="InterPro" id="IPR011761">
    <property type="entry name" value="ATP-grasp"/>
</dbReference>
<dbReference type="NCBIfam" id="NF004679">
    <property type="entry name" value="PRK06019.1-5"/>
    <property type="match status" value="1"/>
</dbReference>
<evidence type="ECO:0000256" key="5">
    <source>
        <dbReference type="HAMAP-Rule" id="MF_01928"/>
    </source>
</evidence>
<comment type="function">
    <text evidence="5">Catalyzes the ATP-dependent conversion of 5-aminoimidazole ribonucleotide (AIR) and HCO(3)(-) to N5-carboxyaminoimidazole ribonucleotide (N5-CAIR).</text>
</comment>
<dbReference type="PANTHER" id="PTHR11609">
    <property type="entry name" value="PURINE BIOSYNTHESIS PROTEIN 6/7, PUR6/7"/>
    <property type="match status" value="1"/>
</dbReference>
<feature type="binding site" evidence="5">
    <location>
        <position position="204"/>
    </location>
    <ligand>
        <name>ATP</name>
        <dbReference type="ChEBI" id="CHEBI:30616"/>
    </ligand>
</feature>
<dbReference type="NCBIfam" id="NF004676">
    <property type="entry name" value="PRK06019.1-2"/>
    <property type="match status" value="1"/>
</dbReference>
<dbReference type="PANTHER" id="PTHR11609:SF5">
    <property type="entry name" value="PHOSPHORIBOSYLAMINOIMIDAZOLE CARBOXYLASE"/>
    <property type="match status" value="1"/>
</dbReference>
<dbReference type="GO" id="GO:0046872">
    <property type="term" value="F:metal ion binding"/>
    <property type="evidence" value="ECO:0007669"/>
    <property type="project" value="InterPro"/>
</dbReference>
<keyword evidence="9" id="KW-1185">Reference proteome</keyword>
<dbReference type="InterPro" id="IPR011054">
    <property type="entry name" value="Rudment_hybrid_motif"/>
</dbReference>
<dbReference type="GO" id="GO:0005524">
    <property type="term" value="F:ATP binding"/>
    <property type="evidence" value="ECO:0007669"/>
    <property type="project" value="UniProtKB-UniRule"/>
</dbReference>
<gene>
    <name evidence="5 6 8" type="primary">purK</name>
    <name evidence="8" type="ORF">Mgrana_01147</name>
</gene>
<dbReference type="GO" id="GO:0034028">
    <property type="term" value="F:5-(carboxyamino)imidazole ribonucleotide synthase activity"/>
    <property type="evidence" value="ECO:0007669"/>
    <property type="project" value="UniProtKB-UniRule"/>
</dbReference>
<evidence type="ECO:0000313" key="9">
    <source>
        <dbReference type="Proteomes" id="UP000266178"/>
    </source>
</evidence>
<name>A0A399FCW5_9DEIN</name>
<evidence type="ECO:0000256" key="1">
    <source>
        <dbReference type="ARBA" id="ARBA00022598"/>
    </source>
</evidence>
<comment type="catalytic activity">
    <reaction evidence="5 6">
        <text>5-amino-1-(5-phospho-beta-D-ribosyl)imidazole + hydrogencarbonate + ATP = 5-carboxyamino-1-(5-phospho-D-ribosyl)imidazole + ADP + phosphate + 2 H(+)</text>
        <dbReference type="Rhea" id="RHEA:19317"/>
        <dbReference type="ChEBI" id="CHEBI:15378"/>
        <dbReference type="ChEBI" id="CHEBI:17544"/>
        <dbReference type="ChEBI" id="CHEBI:30616"/>
        <dbReference type="ChEBI" id="CHEBI:43474"/>
        <dbReference type="ChEBI" id="CHEBI:58730"/>
        <dbReference type="ChEBI" id="CHEBI:137981"/>
        <dbReference type="ChEBI" id="CHEBI:456216"/>
        <dbReference type="EC" id="6.3.4.18"/>
    </reaction>
</comment>
<feature type="domain" description="ATP-grasp" evidence="7">
    <location>
        <begin position="102"/>
        <end position="288"/>
    </location>
</feature>
<dbReference type="GO" id="GO:0004638">
    <property type="term" value="F:phosphoribosylaminoimidazole carboxylase activity"/>
    <property type="evidence" value="ECO:0007669"/>
    <property type="project" value="InterPro"/>
</dbReference>
<dbReference type="AlphaFoldDB" id="A0A399FCW5"/>
<feature type="binding site" evidence="5">
    <location>
        <begin position="143"/>
        <end position="149"/>
    </location>
    <ligand>
        <name>ATP</name>
        <dbReference type="ChEBI" id="CHEBI:30616"/>
    </ligand>
</feature>
<dbReference type="HAMAP" id="MF_01928">
    <property type="entry name" value="PurK"/>
    <property type="match status" value="1"/>
</dbReference>
<dbReference type="InterPro" id="IPR003135">
    <property type="entry name" value="ATP-grasp_carboxylate-amine"/>
</dbReference>
<sequence>MRIGVLGAGQLGRMLALAGLPLGLEFRFFDTTAEAPAGQLAELQVGSYDDPTALAGFAEGCDCITYEFENVPVGATRFLAERVPVYPPPQALEVAQDRVVEKTFLGGLGLPTPVFYPVLSKNDLLDGLERTGLPAVLKTRTLGYDGKGQRVLREQADIDPAWTALGGQPLILEGWVPFEREVSSLAVRSRSGETAFYPLVENTHREGILRQSWAPAPALSPELQAQAEAYTLRVLERLEYVGVLAIEWFQVGGQLLANEMAPRVHNSGHWTIEGAETSQFENHLRALLGWPLGASLSRGHAAMLNLIGQQPEAARVLAVPGAHLHWYGKALKPGRKVGHITVRADSAEVLAERVAAVGALL</sequence>
<keyword evidence="3 5" id="KW-0658">Purine biosynthesis</keyword>
<dbReference type="Proteomes" id="UP000266178">
    <property type="component" value="Unassembled WGS sequence"/>
</dbReference>
<proteinExistence type="inferred from homology"/>
<dbReference type="Gene3D" id="3.30.1490.20">
    <property type="entry name" value="ATP-grasp fold, A domain"/>
    <property type="match status" value="1"/>
</dbReference>
<dbReference type="InterPro" id="IPR013815">
    <property type="entry name" value="ATP_grasp_subdomain_1"/>
</dbReference>
<dbReference type="UniPathway" id="UPA00074">
    <property type="reaction ID" value="UER00942"/>
</dbReference>
<feature type="binding site" evidence="5">
    <location>
        <position position="98"/>
    </location>
    <ligand>
        <name>ATP</name>
        <dbReference type="ChEBI" id="CHEBI:30616"/>
    </ligand>
</feature>
<dbReference type="InterPro" id="IPR016185">
    <property type="entry name" value="PreATP-grasp_dom_sf"/>
</dbReference>
<dbReference type="Pfam" id="PF22660">
    <property type="entry name" value="RS_preATP-grasp-like"/>
    <property type="match status" value="1"/>
</dbReference>
<keyword evidence="1 5" id="KW-0436">Ligase</keyword>
<dbReference type="SUPFAM" id="SSF51246">
    <property type="entry name" value="Rudiment single hybrid motif"/>
    <property type="match status" value="1"/>
</dbReference>
<comment type="caution">
    <text evidence="8">The sequence shown here is derived from an EMBL/GenBank/DDBJ whole genome shotgun (WGS) entry which is preliminary data.</text>
</comment>
<reference evidence="8 9" key="1">
    <citation type="submission" date="2018-08" db="EMBL/GenBank/DDBJ databases">
        <title>Meiothermus granaticius genome AF-68 sequencing project.</title>
        <authorList>
            <person name="Da Costa M.S."/>
            <person name="Albuquerque L."/>
            <person name="Raposo P."/>
            <person name="Froufe H.J.C."/>
            <person name="Barroso C.S."/>
            <person name="Egas C."/>
        </authorList>
    </citation>
    <scope>NUCLEOTIDE SEQUENCE [LARGE SCALE GENOMIC DNA]</scope>
    <source>
        <strain evidence="8 9">AF-68</strain>
    </source>
</reference>
<dbReference type="SUPFAM" id="SSF52440">
    <property type="entry name" value="PreATP-grasp domain"/>
    <property type="match status" value="1"/>
</dbReference>